<dbReference type="Pfam" id="PF00158">
    <property type="entry name" value="Sigma54_activat"/>
    <property type="match status" value="1"/>
</dbReference>
<feature type="domain" description="Sigma-54 factor interaction" evidence="7">
    <location>
        <begin position="256"/>
        <end position="486"/>
    </location>
</feature>
<keyword evidence="4" id="KW-0238">DNA-binding</keyword>
<dbReference type="InterPro" id="IPR025943">
    <property type="entry name" value="Sigma_54_int_dom_ATP-bd_2"/>
</dbReference>
<dbReference type="InterPro" id="IPR000014">
    <property type="entry name" value="PAS"/>
</dbReference>
<evidence type="ECO:0000256" key="1">
    <source>
        <dbReference type="ARBA" id="ARBA00022741"/>
    </source>
</evidence>
<dbReference type="InterPro" id="IPR003593">
    <property type="entry name" value="AAA+_ATPase"/>
</dbReference>
<dbReference type="Gene3D" id="3.40.50.300">
    <property type="entry name" value="P-loop containing nucleotide triphosphate hydrolases"/>
    <property type="match status" value="1"/>
</dbReference>
<keyword evidence="5" id="KW-0804">Transcription</keyword>
<evidence type="ECO:0000256" key="4">
    <source>
        <dbReference type="ARBA" id="ARBA00023125"/>
    </source>
</evidence>
<dbReference type="Gene3D" id="3.30.450.20">
    <property type="entry name" value="PAS domain"/>
    <property type="match status" value="2"/>
</dbReference>
<dbReference type="FunFam" id="3.40.50.300:FF:000006">
    <property type="entry name" value="DNA-binding transcriptional regulator NtrC"/>
    <property type="match status" value="1"/>
</dbReference>
<sequence length="563" mass="61569">MAGTARDFWGETFNALQQGMIYVDAGGHILVANSLAAAILGLAGRDLKGRRLTEVFPETRLAEVFTHRRPLQGTCFAAGGKNYRVDYFPDGQGGVLVLFTEEQPDAAYLQALNELYAALLDDFPLNLVVVNRQGVIVSINQMYAELLGQRADVLTGREIEDVLTFSRLREVLATGRPVVGHEVHYAGKKLLLSEMPVKDAAGNLLGAVGKAMAVEDLAAAGLKDISRRLQVLEGKVLFYQQELASLHGEQDAWQGILGTSPAVVQLKKLAARVARGEANVLITGESGTGKELLAQAIHRASSRRNEPLIKINCAAIPENLLEAELFGYEEGAFTGAARGGRPGKFELADGGTIFLDEIGDLPLSMQPKLLRVLQERAFERVGGRRTIKVDVRIIAATNQDLLSLEAAGKFRRDLYYRLAVVNLHIPPLRERPEDIQVLTAAIIQRLNNRYGMAVRGLAPAVQELFYRYTWPGNVRELENVLEHAFNFLEPGEEIIRREHLPANLQQVGGKAAGLELKEAVAEAERAAIQRALAAAGGNKQEAAKLLGIHPSGLYQKLKRYSIE</sequence>
<dbReference type="NCBIfam" id="TIGR00229">
    <property type="entry name" value="sensory_box"/>
    <property type="match status" value="2"/>
</dbReference>
<keyword evidence="3" id="KW-0805">Transcription regulation</keyword>
<dbReference type="SMART" id="SM00091">
    <property type="entry name" value="PAS"/>
    <property type="match status" value="2"/>
</dbReference>
<dbReference type="GO" id="GO:0006355">
    <property type="term" value="P:regulation of DNA-templated transcription"/>
    <property type="evidence" value="ECO:0007669"/>
    <property type="project" value="InterPro"/>
</dbReference>
<dbReference type="InterPro" id="IPR009057">
    <property type="entry name" value="Homeodomain-like_sf"/>
</dbReference>
<dbReference type="InterPro" id="IPR002078">
    <property type="entry name" value="Sigma_54_int"/>
</dbReference>
<evidence type="ECO:0000313" key="10">
    <source>
        <dbReference type="Proteomes" id="UP000075670"/>
    </source>
</evidence>
<dbReference type="PROSITE" id="PS00676">
    <property type="entry name" value="SIGMA54_INTERACT_2"/>
    <property type="match status" value="1"/>
</dbReference>
<keyword evidence="6" id="KW-0812">Transmembrane</keyword>
<dbReference type="SMART" id="SM00382">
    <property type="entry name" value="AAA"/>
    <property type="match status" value="1"/>
</dbReference>
<dbReference type="GO" id="GO:0005524">
    <property type="term" value="F:ATP binding"/>
    <property type="evidence" value="ECO:0007669"/>
    <property type="project" value="UniProtKB-KW"/>
</dbReference>
<dbReference type="PROSITE" id="PS50045">
    <property type="entry name" value="SIGMA54_INTERACT_4"/>
    <property type="match status" value="1"/>
</dbReference>
<evidence type="ECO:0000259" key="8">
    <source>
        <dbReference type="PROSITE" id="PS50112"/>
    </source>
</evidence>
<dbReference type="PROSITE" id="PS00675">
    <property type="entry name" value="SIGMA54_INTERACT_1"/>
    <property type="match status" value="1"/>
</dbReference>
<dbReference type="CDD" id="cd00009">
    <property type="entry name" value="AAA"/>
    <property type="match status" value="1"/>
</dbReference>
<dbReference type="InterPro" id="IPR025944">
    <property type="entry name" value="Sigma_54_int_dom_CS"/>
</dbReference>
<dbReference type="InterPro" id="IPR058031">
    <property type="entry name" value="AAA_lid_NorR"/>
</dbReference>
<feature type="domain" description="PAS" evidence="8">
    <location>
        <begin position="5"/>
        <end position="60"/>
    </location>
</feature>
<dbReference type="EMBL" id="LTBC01000014">
    <property type="protein sequence ID" value="KYH31181.1"/>
    <property type="molecule type" value="Genomic_DNA"/>
</dbReference>
<gene>
    <name evidence="9" type="primary">zraR_3</name>
    <name evidence="9" type="ORF">MOMUL_25620</name>
</gene>
<dbReference type="GO" id="GO:0043565">
    <property type="term" value="F:sequence-specific DNA binding"/>
    <property type="evidence" value="ECO:0007669"/>
    <property type="project" value="InterPro"/>
</dbReference>
<reference evidence="9 10" key="1">
    <citation type="submission" date="2016-02" db="EMBL/GenBank/DDBJ databases">
        <title>Genome sequence of Moorella mulderi DSM 14980.</title>
        <authorList>
            <person name="Poehlein A."/>
            <person name="Daniel R."/>
        </authorList>
    </citation>
    <scope>NUCLEOTIDE SEQUENCE [LARGE SCALE GENOMIC DNA]</scope>
    <source>
        <strain evidence="9 10">DSM 14980</strain>
    </source>
</reference>
<dbReference type="RefSeq" id="WP_062285329.1">
    <property type="nucleotide sequence ID" value="NZ_LTBC01000014.1"/>
</dbReference>
<evidence type="ECO:0000256" key="3">
    <source>
        <dbReference type="ARBA" id="ARBA00023015"/>
    </source>
</evidence>
<dbReference type="SUPFAM" id="SSF55785">
    <property type="entry name" value="PYP-like sensor domain (PAS domain)"/>
    <property type="match status" value="2"/>
</dbReference>
<dbReference type="InterPro" id="IPR025662">
    <property type="entry name" value="Sigma_54_int_dom_ATP-bd_1"/>
</dbReference>
<dbReference type="InterPro" id="IPR027417">
    <property type="entry name" value="P-loop_NTPase"/>
</dbReference>
<keyword evidence="2" id="KW-0067">ATP-binding</keyword>
<dbReference type="InterPro" id="IPR013767">
    <property type="entry name" value="PAS_fold"/>
</dbReference>
<dbReference type="PANTHER" id="PTHR32071:SF57">
    <property type="entry name" value="C4-DICARBOXYLATE TRANSPORT TRANSCRIPTIONAL REGULATORY PROTEIN DCTD"/>
    <property type="match status" value="1"/>
</dbReference>
<evidence type="ECO:0000256" key="2">
    <source>
        <dbReference type="ARBA" id="ARBA00022840"/>
    </source>
</evidence>
<evidence type="ECO:0000259" key="7">
    <source>
        <dbReference type="PROSITE" id="PS50045"/>
    </source>
</evidence>
<dbReference type="InterPro" id="IPR002197">
    <property type="entry name" value="HTH_Fis"/>
</dbReference>
<dbReference type="InterPro" id="IPR035965">
    <property type="entry name" value="PAS-like_dom_sf"/>
</dbReference>
<dbReference type="Gene3D" id="1.10.10.60">
    <property type="entry name" value="Homeodomain-like"/>
    <property type="match status" value="1"/>
</dbReference>
<dbReference type="AlphaFoldDB" id="A0A151AUA6"/>
<protein>
    <submittedName>
        <fullName evidence="9">Transcriptional regulatory protein ZraR</fullName>
    </submittedName>
</protein>
<keyword evidence="1" id="KW-0547">Nucleotide-binding</keyword>
<evidence type="ECO:0000256" key="6">
    <source>
        <dbReference type="SAM" id="Phobius"/>
    </source>
</evidence>
<feature type="domain" description="PAS" evidence="8">
    <location>
        <begin position="112"/>
        <end position="163"/>
    </location>
</feature>
<dbReference type="Pfam" id="PF00989">
    <property type="entry name" value="PAS"/>
    <property type="match status" value="2"/>
</dbReference>
<dbReference type="CDD" id="cd00130">
    <property type="entry name" value="PAS"/>
    <property type="match status" value="1"/>
</dbReference>
<keyword evidence="10" id="KW-1185">Reference proteome</keyword>
<keyword evidence="6" id="KW-1133">Transmembrane helix</keyword>
<name>A0A151AUA6_9FIRM</name>
<dbReference type="PATRIC" id="fig|1122241.3.peg.2720"/>
<dbReference type="PRINTS" id="PR01590">
    <property type="entry name" value="HTHFIS"/>
</dbReference>
<dbReference type="Pfam" id="PF02954">
    <property type="entry name" value="HTH_8"/>
    <property type="match status" value="1"/>
</dbReference>
<dbReference type="Pfam" id="PF25601">
    <property type="entry name" value="AAA_lid_14"/>
    <property type="match status" value="1"/>
</dbReference>
<feature type="transmembrane region" description="Helical" evidence="6">
    <location>
        <begin position="20"/>
        <end position="43"/>
    </location>
</feature>
<comment type="caution">
    <text evidence="9">The sequence shown here is derived from an EMBL/GenBank/DDBJ whole genome shotgun (WGS) entry which is preliminary data.</text>
</comment>
<organism evidence="9 10">
    <name type="scientific">Moorella mulderi DSM 14980</name>
    <dbReference type="NCBI Taxonomy" id="1122241"/>
    <lineage>
        <taxon>Bacteria</taxon>
        <taxon>Bacillati</taxon>
        <taxon>Bacillota</taxon>
        <taxon>Clostridia</taxon>
        <taxon>Neomoorellales</taxon>
        <taxon>Neomoorellaceae</taxon>
        <taxon>Neomoorella</taxon>
    </lineage>
</organism>
<dbReference type="PROSITE" id="PS00688">
    <property type="entry name" value="SIGMA54_INTERACT_3"/>
    <property type="match status" value="1"/>
</dbReference>
<dbReference type="PANTHER" id="PTHR32071">
    <property type="entry name" value="TRANSCRIPTIONAL REGULATORY PROTEIN"/>
    <property type="match status" value="1"/>
</dbReference>
<proteinExistence type="predicted"/>
<dbReference type="Proteomes" id="UP000075670">
    <property type="component" value="Unassembled WGS sequence"/>
</dbReference>
<dbReference type="Gene3D" id="1.10.8.60">
    <property type="match status" value="1"/>
</dbReference>
<dbReference type="SUPFAM" id="SSF46689">
    <property type="entry name" value="Homeodomain-like"/>
    <property type="match status" value="1"/>
</dbReference>
<evidence type="ECO:0000256" key="5">
    <source>
        <dbReference type="ARBA" id="ARBA00023163"/>
    </source>
</evidence>
<dbReference type="SUPFAM" id="SSF52540">
    <property type="entry name" value="P-loop containing nucleoside triphosphate hydrolases"/>
    <property type="match status" value="1"/>
</dbReference>
<keyword evidence="6" id="KW-0472">Membrane</keyword>
<accession>A0A151AUA6</accession>
<dbReference type="OrthoDB" id="9803970at2"/>
<evidence type="ECO:0000313" key="9">
    <source>
        <dbReference type="EMBL" id="KYH31181.1"/>
    </source>
</evidence>
<dbReference type="PROSITE" id="PS50112">
    <property type="entry name" value="PAS"/>
    <property type="match status" value="2"/>
</dbReference>